<dbReference type="Gene3D" id="2.120.10.30">
    <property type="entry name" value="TolB, C-terminal domain"/>
    <property type="match status" value="1"/>
</dbReference>
<dbReference type="PANTHER" id="PTHR10009">
    <property type="entry name" value="PROTEIN YELLOW-RELATED"/>
    <property type="match status" value="1"/>
</dbReference>
<evidence type="ECO:0000256" key="2">
    <source>
        <dbReference type="ARBA" id="ARBA00022525"/>
    </source>
</evidence>
<dbReference type="SUPFAM" id="SSF63829">
    <property type="entry name" value="Calcium-dependent phosphotriesterase"/>
    <property type="match status" value="1"/>
</dbReference>
<name>A0ABV6JTZ9_9PROT</name>
<dbReference type="EMBL" id="JBHLUN010000008">
    <property type="protein sequence ID" value="MFC0409206.1"/>
    <property type="molecule type" value="Genomic_DNA"/>
</dbReference>
<dbReference type="PANTHER" id="PTHR10009:SF18">
    <property type="entry name" value="PROTEIN YELLOW-LIKE PROTEIN"/>
    <property type="match status" value="1"/>
</dbReference>
<evidence type="ECO:0000256" key="1">
    <source>
        <dbReference type="ARBA" id="ARBA00004613"/>
    </source>
</evidence>
<comment type="subcellular location">
    <subcellularLocation>
        <location evidence="1">Secreted</location>
    </subcellularLocation>
</comment>
<dbReference type="RefSeq" id="WP_377044951.1">
    <property type="nucleotide sequence ID" value="NZ_JBHLUN010000008.1"/>
</dbReference>
<evidence type="ECO:0000313" key="5">
    <source>
        <dbReference type="Proteomes" id="UP001589865"/>
    </source>
</evidence>
<dbReference type="Pfam" id="PF03022">
    <property type="entry name" value="MRJP"/>
    <property type="match status" value="1"/>
</dbReference>
<dbReference type="Proteomes" id="UP001589865">
    <property type="component" value="Unassembled WGS sequence"/>
</dbReference>
<keyword evidence="2" id="KW-0964">Secreted</keyword>
<protein>
    <submittedName>
        <fullName evidence="4">L-dopachrome tautomerase-related protein</fullName>
    </submittedName>
</protein>
<gene>
    <name evidence="4" type="ORF">ACFFGY_13190</name>
</gene>
<reference evidence="4 5" key="1">
    <citation type="submission" date="2024-09" db="EMBL/GenBank/DDBJ databases">
        <authorList>
            <person name="Sun Q."/>
            <person name="Mori K."/>
        </authorList>
    </citation>
    <scope>NUCLEOTIDE SEQUENCE [LARGE SCALE GENOMIC DNA]</scope>
    <source>
        <strain evidence="4 5">TBRC 5777</strain>
    </source>
</reference>
<feature type="signal peptide" evidence="3">
    <location>
        <begin position="1"/>
        <end position="23"/>
    </location>
</feature>
<comment type="caution">
    <text evidence="4">The sequence shown here is derived from an EMBL/GenBank/DDBJ whole genome shotgun (WGS) entry which is preliminary data.</text>
</comment>
<evidence type="ECO:0000256" key="3">
    <source>
        <dbReference type="SAM" id="SignalP"/>
    </source>
</evidence>
<organism evidence="4 5">
    <name type="scientific">Roseomonas elaeocarpi</name>
    <dbReference type="NCBI Taxonomy" id="907779"/>
    <lineage>
        <taxon>Bacteria</taxon>
        <taxon>Pseudomonadati</taxon>
        <taxon>Pseudomonadota</taxon>
        <taxon>Alphaproteobacteria</taxon>
        <taxon>Acetobacterales</taxon>
        <taxon>Roseomonadaceae</taxon>
        <taxon>Roseomonas</taxon>
    </lineage>
</organism>
<dbReference type="InterPro" id="IPR017996">
    <property type="entry name" value="MRJP/yellow-related"/>
</dbReference>
<accession>A0ABV6JTZ9</accession>
<keyword evidence="5" id="KW-1185">Reference proteome</keyword>
<dbReference type="InterPro" id="IPR011042">
    <property type="entry name" value="6-blade_b-propeller_TolB-like"/>
</dbReference>
<sequence>MHRRTLFRGAAAALALPLLNACAVPGVGGTPVPAIASNTVVQGVTTSADGRVFLVLARLDGSDGPRVVEWVNGEQRAYPDAAWNGWRPGASASNSFVRANSLRIGPEGDLWVLDVGAPGIGNPKLPGGPKLVQIDLKTNAARRIYRLDELTGETSFIDDLRFNDRRVYVTDAGKPGLIVLDLDRGTGYRALDGHPSMTAQRPLTAEGQELRGPDGKPVFVHADQLEVSPDGQWLYYQSASGPMSRIATRWIEERALTDAVRGRYVEPWVETGSTGGTAIDADGNLYVSDTDKQRVVRIAPDRTSTVITEDPRLLWVDAMWIDDAGALWMPAAQLNRMAPFNGGTSRVQFPVQVYKLALGVKPVRR</sequence>
<feature type="chain" id="PRO_5046948661" evidence="3">
    <location>
        <begin position="24"/>
        <end position="365"/>
    </location>
</feature>
<proteinExistence type="predicted"/>
<evidence type="ECO:0000313" key="4">
    <source>
        <dbReference type="EMBL" id="MFC0409206.1"/>
    </source>
</evidence>
<keyword evidence="3" id="KW-0732">Signal</keyword>